<evidence type="ECO:0000313" key="2">
    <source>
        <dbReference type="Proteomes" id="UP000251576"/>
    </source>
</evidence>
<protein>
    <submittedName>
        <fullName evidence="1">Uncharacterized protein</fullName>
    </submittedName>
</protein>
<name>A0A330GI61_ENTCL</name>
<comment type="caution">
    <text evidence="1">The sequence shown here is derived from an EMBL/GenBank/DDBJ whole genome shotgun (WGS) entry which is preliminary data.</text>
</comment>
<dbReference type="AlphaFoldDB" id="A0A330GI61"/>
<sequence length="78" mass="8241">MTKSEVTRRSADGSVGSPDVRVGNCQASIKKNPVPKGAGFFALCVIKSGWMALQAAPLLETFSPSACRLDIIPVSGYR</sequence>
<gene>
    <name evidence="1" type="ORF">DP202_06170</name>
</gene>
<dbReference type="EMBL" id="QMDH01000008">
    <property type="protein sequence ID" value="RAZ70567.1"/>
    <property type="molecule type" value="Genomic_DNA"/>
</dbReference>
<accession>A0A330GI61</accession>
<dbReference type="Proteomes" id="UP000251576">
    <property type="component" value="Unassembled WGS sequence"/>
</dbReference>
<evidence type="ECO:0000313" key="1">
    <source>
        <dbReference type="EMBL" id="RAZ70567.1"/>
    </source>
</evidence>
<proteinExistence type="predicted"/>
<reference evidence="1 2" key="1">
    <citation type="submission" date="2018-06" db="EMBL/GenBank/DDBJ databases">
        <title>ACT-28, a chromosomally-encoded AmpC with carbapenemase activity from Enterobacter kobei.</title>
        <authorList>
            <person name="Jousset A.B."/>
            <person name="Oueslati S."/>
            <person name="Bernabeu S."/>
            <person name="Takissian J."/>
            <person name="Creton E."/>
            <person name="Vogel A."/>
            <person name="Cotellon G."/>
            <person name="Bonnin R.A."/>
            <person name="Dortet L."/>
            <person name="Naas T."/>
        </authorList>
    </citation>
    <scope>NUCLEOTIDE SEQUENCE [LARGE SCALE GENOMIC DNA]</scope>
    <source>
        <strain evidence="1 2">99B3</strain>
    </source>
</reference>
<organism evidence="1 2">
    <name type="scientific">Enterobacter cloacae</name>
    <dbReference type="NCBI Taxonomy" id="550"/>
    <lineage>
        <taxon>Bacteria</taxon>
        <taxon>Pseudomonadati</taxon>
        <taxon>Pseudomonadota</taxon>
        <taxon>Gammaproteobacteria</taxon>
        <taxon>Enterobacterales</taxon>
        <taxon>Enterobacteriaceae</taxon>
        <taxon>Enterobacter</taxon>
        <taxon>Enterobacter cloacae complex</taxon>
    </lineage>
</organism>
<feature type="non-terminal residue" evidence="1">
    <location>
        <position position="1"/>
    </location>
</feature>